<organism evidence="1 2">
    <name type="scientific">Bacillus thuringiensis</name>
    <dbReference type="NCBI Taxonomy" id="1428"/>
    <lineage>
        <taxon>Bacteria</taxon>
        <taxon>Bacillati</taxon>
        <taxon>Bacillota</taxon>
        <taxon>Bacilli</taxon>
        <taxon>Bacillales</taxon>
        <taxon>Bacillaceae</taxon>
        <taxon>Bacillus</taxon>
        <taxon>Bacillus cereus group</taxon>
    </lineage>
</organism>
<evidence type="ECO:0000313" key="2">
    <source>
        <dbReference type="Proteomes" id="UP001274571"/>
    </source>
</evidence>
<protein>
    <submittedName>
        <fullName evidence="1">Uncharacterized protein</fullName>
    </submittedName>
</protein>
<evidence type="ECO:0000313" key="1">
    <source>
        <dbReference type="EMBL" id="MDY0854992.1"/>
    </source>
</evidence>
<name>A0AAW9GUC1_BACTU</name>
<proteinExistence type="predicted"/>
<dbReference type="AlphaFoldDB" id="A0AAW9GUC1"/>
<dbReference type="RefSeq" id="WP_176330626.1">
    <property type="nucleotide sequence ID" value="NZ_JAXCMD010000017.1"/>
</dbReference>
<reference evidence="1" key="1">
    <citation type="submission" date="2023-11" db="EMBL/GenBank/DDBJ databases">
        <title>Genome Sequence of Bacillus thuringiensis stain BLB 30AF.</title>
        <authorList>
            <person name="Farhat A."/>
        </authorList>
    </citation>
    <scope>NUCLEOTIDE SEQUENCE</scope>
    <source>
        <strain evidence="1">BLB30AF</strain>
    </source>
</reference>
<gene>
    <name evidence="1" type="ORF">SOH20_29720</name>
</gene>
<sequence>MTEVKYLKSMQTSFGKEVIKFTPQIPERTYFTRSCEHLLSVLSIYIMSEIFVNDFLY</sequence>
<accession>A0AAW9GUC1</accession>
<dbReference type="Proteomes" id="UP001274571">
    <property type="component" value="Unassembled WGS sequence"/>
</dbReference>
<comment type="caution">
    <text evidence="1">The sequence shown here is derived from an EMBL/GenBank/DDBJ whole genome shotgun (WGS) entry which is preliminary data.</text>
</comment>
<dbReference type="EMBL" id="JAXCMD010000017">
    <property type="protein sequence ID" value="MDY0854992.1"/>
    <property type="molecule type" value="Genomic_DNA"/>
</dbReference>